<evidence type="ECO:0000256" key="6">
    <source>
        <dbReference type="ARBA" id="ARBA00023136"/>
    </source>
</evidence>
<dbReference type="PROSITE" id="PS00211">
    <property type="entry name" value="ABC_TRANSPORTER_1"/>
    <property type="match status" value="1"/>
</dbReference>
<dbReference type="RefSeq" id="WP_230019567.1">
    <property type="nucleotide sequence ID" value="NZ_CP094619.1"/>
</dbReference>
<dbReference type="PANTHER" id="PTHR43166">
    <property type="entry name" value="AMINO ACID IMPORT ATP-BINDING PROTEIN"/>
    <property type="match status" value="1"/>
</dbReference>
<dbReference type="Proteomes" id="UP000831759">
    <property type="component" value="Chromosome"/>
</dbReference>
<keyword evidence="1" id="KW-0813">Transport</keyword>
<dbReference type="InterPro" id="IPR017871">
    <property type="entry name" value="ABC_transporter-like_CS"/>
</dbReference>
<dbReference type="EMBL" id="CP094619">
    <property type="protein sequence ID" value="UQN35976.1"/>
    <property type="molecule type" value="Genomic_DNA"/>
</dbReference>
<feature type="domain" description="ABC transporter" evidence="7">
    <location>
        <begin position="8"/>
        <end position="250"/>
    </location>
</feature>
<dbReference type="PROSITE" id="PS50893">
    <property type="entry name" value="ABC_TRANSPORTER_2"/>
    <property type="match status" value="1"/>
</dbReference>
<evidence type="ECO:0000313" key="8">
    <source>
        <dbReference type="EMBL" id="UQN35976.1"/>
    </source>
</evidence>
<keyword evidence="6" id="KW-0472">Membrane</keyword>
<evidence type="ECO:0000256" key="2">
    <source>
        <dbReference type="ARBA" id="ARBA00022475"/>
    </source>
</evidence>
<dbReference type="SUPFAM" id="SSF52540">
    <property type="entry name" value="P-loop containing nucleoside triphosphate hydrolases"/>
    <property type="match status" value="1"/>
</dbReference>
<protein>
    <submittedName>
        <fullName evidence="8">Phosphonate ABC transporter ATP-binding protein</fullName>
    </submittedName>
</protein>
<accession>A0ABY4NGQ8</accession>
<keyword evidence="3" id="KW-0547">Nucleotide-binding</keyword>
<keyword evidence="9" id="KW-1185">Reference proteome</keyword>
<dbReference type="InterPro" id="IPR003593">
    <property type="entry name" value="AAA+_ATPase"/>
</dbReference>
<dbReference type="InterPro" id="IPR012693">
    <property type="entry name" value="ABC_transpr_PhnC"/>
</dbReference>
<keyword evidence="5" id="KW-1278">Translocase</keyword>
<dbReference type="InterPro" id="IPR003439">
    <property type="entry name" value="ABC_transporter-like_ATP-bd"/>
</dbReference>
<gene>
    <name evidence="8" type="ORF">MTR80_17040</name>
</gene>
<dbReference type="Pfam" id="PF00005">
    <property type="entry name" value="ABC_tran"/>
    <property type="match status" value="1"/>
</dbReference>
<keyword evidence="4 8" id="KW-0067">ATP-binding</keyword>
<evidence type="ECO:0000256" key="3">
    <source>
        <dbReference type="ARBA" id="ARBA00022741"/>
    </source>
</evidence>
<organism evidence="8 9">
    <name type="scientific">Alcaligenes aquatilis</name>
    <dbReference type="NCBI Taxonomy" id="323284"/>
    <lineage>
        <taxon>Bacteria</taxon>
        <taxon>Pseudomonadati</taxon>
        <taxon>Pseudomonadota</taxon>
        <taxon>Betaproteobacteria</taxon>
        <taxon>Burkholderiales</taxon>
        <taxon>Alcaligenaceae</taxon>
        <taxon>Alcaligenes</taxon>
    </lineage>
</organism>
<dbReference type="InterPro" id="IPR050086">
    <property type="entry name" value="MetN_ABC_transporter-like"/>
</dbReference>
<reference evidence="8 9" key="1">
    <citation type="journal article" date="2022" name="Int. J. Syst. Evol. Microbiol.">
        <title>Characterization of Alcaligenes aquatilis as a novel member of heterotrophic nitrifier-aerobic denitrifier and its performance in treating piggery wastewater.</title>
        <authorList>
            <person name="Cao X."/>
            <person name="Zhao B."/>
            <person name="Wu Y."/>
            <person name="Huang J."/>
            <person name="Wang H."/>
            <person name="Sun X."/>
            <person name="Li S."/>
        </authorList>
    </citation>
    <scope>NUCLEOTIDE SEQUENCE [LARGE SCALE GENOMIC DNA]</scope>
    <source>
        <strain evidence="8 9">AS1</strain>
    </source>
</reference>
<evidence type="ECO:0000259" key="7">
    <source>
        <dbReference type="PROSITE" id="PS50893"/>
    </source>
</evidence>
<name>A0ABY4NGQ8_9BURK</name>
<dbReference type="CDD" id="cd03256">
    <property type="entry name" value="ABC_PhnC_transporter"/>
    <property type="match status" value="1"/>
</dbReference>
<dbReference type="SMART" id="SM00382">
    <property type="entry name" value="AAA"/>
    <property type="match status" value="1"/>
</dbReference>
<keyword evidence="2" id="KW-1003">Cell membrane</keyword>
<dbReference type="GeneID" id="96870677"/>
<evidence type="ECO:0000313" key="9">
    <source>
        <dbReference type="Proteomes" id="UP000831759"/>
    </source>
</evidence>
<evidence type="ECO:0000256" key="4">
    <source>
        <dbReference type="ARBA" id="ARBA00022840"/>
    </source>
</evidence>
<evidence type="ECO:0000256" key="1">
    <source>
        <dbReference type="ARBA" id="ARBA00022448"/>
    </source>
</evidence>
<dbReference type="InterPro" id="IPR027417">
    <property type="entry name" value="P-loop_NTPase"/>
</dbReference>
<evidence type="ECO:0000256" key="5">
    <source>
        <dbReference type="ARBA" id="ARBA00022967"/>
    </source>
</evidence>
<dbReference type="GO" id="GO:0005524">
    <property type="term" value="F:ATP binding"/>
    <property type="evidence" value="ECO:0007669"/>
    <property type="project" value="UniProtKB-KW"/>
</dbReference>
<dbReference type="PANTHER" id="PTHR43166:SF6">
    <property type="entry name" value="PHOSPHONATES IMPORT ATP-BINDING PROTEIN PHNC"/>
    <property type="match status" value="1"/>
</dbReference>
<proteinExistence type="predicted"/>
<dbReference type="Gene3D" id="3.40.50.300">
    <property type="entry name" value="P-loop containing nucleotide triphosphate hydrolases"/>
    <property type="match status" value="1"/>
</dbReference>
<sequence>MNEIAAMLRFESVGMRYPDGTTALKSVSLSVPRGQFCVLLGASGAGKSTLLRMANGLTVPTQGAVWVDGQRVQRSSLKAVRPGIGMVHQHFNLVSRATVATNVLSGALPGLPAWRAFLMQFPASLRERACRLVREVGLQPEHLHRRVSELSGGQQQRVGIARAFMLEPAVLLADEPVASLDPRISRDILSLLRSQARDRAATVLCSLHQVELAREFADRIVAVRQGVVVFDGPASAFDEAAATALYQAGTPGSPVEAWSGAVMTPGRATASPGGSTVRPGTVLVEGVS</sequence>